<evidence type="ECO:0008006" key="7">
    <source>
        <dbReference type="Google" id="ProtNLM"/>
    </source>
</evidence>
<organism evidence="5 6">
    <name type="scientific">Gordonia prachuapensis</name>
    <dbReference type="NCBI Taxonomy" id="3115651"/>
    <lineage>
        <taxon>Bacteria</taxon>
        <taxon>Bacillati</taxon>
        <taxon>Actinomycetota</taxon>
        <taxon>Actinomycetes</taxon>
        <taxon>Mycobacteriales</taxon>
        <taxon>Gordoniaceae</taxon>
        <taxon>Gordonia</taxon>
    </lineage>
</organism>
<keyword evidence="4" id="KW-1133">Transmembrane helix</keyword>
<dbReference type="PANTHER" id="PTHR37042">
    <property type="entry name" value="OUTER MEMBRANE PROTEIN RV1973"/>
    <property type="match status" value="1"/>
</dbReference>
<dbReference type="EMBL" id="JAZDUE010000006">
    <property type="protein sequence ID" value="MEE4023284.1"/>
    <property type="molecule type" value="Genomic_DNA"/>
</dbReference>
<evidence type="ECO:0000256" key="1">
    <source>
        <dbReference type="ARBA" id="ARBA00004370"/>
    </source>
</evidence>
<name>A0ABU7MU16_9ACTN</name>
<comment type="subcellular location">
    <subcellularLocation>
        <location evidence="1">Membrane</location>
    </subcellularLocation>
</comment>
<feature type="transmembrane region" description="Helical" evidence="4">
    <location>
        <begin position="84"/>
        <end position="104"/>
    </location>
</feature>
<reference evidence="5 6" key="1">
    <citation type="submission" date="2024-01" db="EMBL/GenBank/DDBJ databases">
        <title>Draft genome sequence of Gordonia sp. PKS22-38.</title>
        <authorList>
            <person name="Suphannarot A."/>
            <person name="Mingma R."/>
        </authorList>
    </citation>
    <scope>NUCLEOTIDE SEQUENCE [LARGE SCALE GENOMIC DNA]</scope>
    <source>
        <strain evidence="5 6">PKS22-38</strain>
    </source>
</reference>
<dbReference type="PANTHER" id="PTHR37042:SF4">
    <property type="entry name" value="OUTER MEMBRANE PROTEIN RV1973"/>
    <property type="match status" value="1"/>
</dbReference>
<keyword evidence="4" id="KW-0812">Transmembrane</keyword>
<sequence length="248" mass="27465">MPKSQRSAPPDERPTQDVSAPDEVTSLDGERFLEVNRSTRDRLRAEADRPGWLRRRRGRRPGIVDDDEARDVAAPRVRRGRPRVLVLALGVLVVVFAASTAFFATKWVQAENRAEEAGPSQATRSEVMDLAREYAAVIATYDPARYDDLDRRIREISTAEFANTYITSSQDARRGNASVRGVSRAVSNDAGVQSLSDDEAVVLVTLDQTVTSPEVSSELPEGIPYQSRVKVTLERQDGRWLLAGVDTV</sequence>
<protein>
    <recommendedName>
        <fullName evidence="7">Mce-associated membrane protein</fullName>
    </recommendedName>
</protein>
<proteinExistence type="predicted"/>
<keyword evidence="2 4" id="KW-0472">Membrane</keyword>
<evidence type="ECO:0000256" key="4">
    <source>
        <dbReference type="SAM" id="Phobius"/>
    </source>
</evidence>
<gene>
    <name evidence="5" type="ORF">V1Y59_09365</name>
</gene>
<comment type="caution">
    <text evidence="5">The sequence shown here is derived from an EMBL/GenBank/DDBJ whole genome shotgun (WGS) entry which is preliminary data.</text>
</comment>
<dbReference type="RefSeq" id="WP_330504552.1">
    <property type="nucleotide sequence ID" value="NZ_JAZDUE010000006.1"/>
</dbReference>
<dbReference type="Proteomes" id="UP001335729">
    <property type="component" value="Unassembled WGS sequence"/>
</dbReference>
<evidence type="ECO:0000313" key="5">
    <source>
        <dbReference type="EMBL" id="MEE4023284.1"/>
    </source>
</evidence>
<feature type="region of interest" description="Disordered" evidence="3">
    <location>
        <begin position="1"/>
        <end position="31"/>
    </location>
</feature>
<keyword evidence="6" id="KW-1185">Reference proteome</keyword>
<evidence type="ECO:0000256" key="3">
    <source>
        <dbReference type="SAM" id="MobiDB-lite"/>
    </source>
</evidence>
<evidence type="ECO:0000256" key="2">
    <source>
        <dbReference type="ARBA" id="ARBA00023136"/>
    </source>
</evidence>
<evidence type="ECO:0000313" key="6">
    <source>
        <dbReference type="Proteomes" id="UP001335729"/>
    </source>
</evidence>
<accession>A0ABU7MU16</accession>